<evidence type="ECO:0000256" key="1">
    <source>
        <dbReference type="SAM" id="MobiDB-lite"/>
    </source>
</evidence>
<sequence length="1651" mass="180655">MGDDSKWLESLGATGVPDSILKKVSSSYCSLQVFAHSFDEKAHLDLFAHSLLKEAKLVPEEAADVTWKFHPVLGSLRALWVKARASIAAGPLPAAGSLPPAPFPPAAPALNASSLLSLGVPQQRLNTAERDKLKRAFEKSYSGVVLAPSTLPGLSFLQCVQSQCASKSWEWLCWKRVLSEENVGQIKDRKRGSQPLEVADLLAHAAGLVHDELDIDLGGSAYRVEKLLTVRSHAYCMCGAGHLSSWGLYTQAFMALYTKKPPEGFRAPNIQEAEEADKCAMCAVFELAFEGSSLDDAFATVVTDRGMLRGLLVPQPRVIKGPNKPTPTLKDPRQPPPPPTPKGPKRKNQNTELAPAKRVKNAFCNAFQEGKCSRSADDCRPAVEDHPASGGRCVRLKSASAYSEVTPHLPDRSGVFPISVPDTVCEAALCPVPRHCTAQPAKTVSSAPDVIQSVPAWDHQPRLHIPDGGGNGSSAAWHSPSLLDSASADCLFSADEIGKLRNCLVEFVCAKGFPCTAAIAEFQPLLLDVWEALCKMTGDIDSILPSVLREGVPTGILQPIPPSGVWDPVEAAEPTLPEELLVHLEPWRSRSEDPALTRKLLQKDIDAGHLFEVVGGESAARSRWGKNLAAGKLGVVHAAGKNPRLIGDGSVSGANAMCLILEKVHLPTLHSLQRFLSSAPPGSCWTALCFDVRGAHKLVTVREAERGFSCFVLEGKWYCYRSCYFGCRWAAYWFSRLGGMLVRFLHQFVRIPHGLMLYVDDGILLVPSSVAPLVAATSVMFLCSLGIPLSWEKLKFSQQLSWIGWRFQFDSFTAVLPEAKAEKCVGLLQPLLRSGVKMLRKDVERVIGLLLWFTCGAFWLRPWLQSFYALLHKPLTTCRLLTLEQFGDLLDHLSDRLVVHGSVPCCDILDGWKLHSVNNTVVRSLDAPALQCPRVKGGQVSVVFFEYGSRFVRPNSDCAFAAKLFLRSVSERVQIPLVIAPACPTVCAADAFATRDRAGIGEEAKVILGRMLAKDACEDDVQAFWCLVSNAESIVRPCWSCSSARHSSLWAGVAVKRARIDRCSPLLSQPSCSSLGVSAVVVLFKTQAAARRPARWTAQSVHLQASVCADQRQRGEALEREKWLQALTELLSEAALPAVCGVGSEEGNLALKRLAKGRRATTLRKHVRTWRRVAFWVKATFGVSWPSGEQFAAYLYSRAAEPCGRTVPGSCLKTLMFMESAGELSEHLKISNLPAVRNSLEELALELSAKNPQGRKQARQLLTSQVCAMERLVVLGTAPRFVRAFAWLKLVKLWGGLRYSDTEGMPFNGMRLESRGLYARLDRTKTSGAGKRIEVLHMYISTKAWLSEADWLRCGWQLWVELSNEAGISDRDFFLTRPCSGLDGCTSKMARYCHAAAMSQALFQVLEATSSFVVEIGEAANTKLLPMGAGTVWSEHSERATLRTWAASCGVDELASRQMGRWMPSTDESYIRSIRGNVEKAQERIARKIKAGLGGPDFLDENSVLSHVSARLEELGLAEVERDQCLATLKSFDEERDASVDSATDSESCSSASSVALLAHDESARDPHDRSHLGHYFVSVVGHCKRRTLHKGGECHRVPGVHYREFVDCGSEMPTVSDYDHACRDCFPQGTRQLSEDSEDEADSSATSASS</sequence>
<feature type="region of interest" description="Disordered" evidence="1">
    <location>
        <begin position="313"/>
        <end position="355"/>
    </location>
</feature>
<accession>A0A812JY49</accession>
<dbReference type="InterPro" id="IPR052055">
    <property type="entry name" value="Hepadnavirus_pol/RT"/>
</dbReference>
<dbReference type="SUPFAM" id="SSF56672">
    <property type="entry name" value="DNA/RNA polymerases"/>
    <property type="match status" value="1"/>
</dbReference>
<dbReference type="InterPro" id="IPR043502">
    <property type="entry name" value="DNA/RNA_pol_sf"/>
</dbReference>
<comment type="caution">
    <text evidence="2">The sequence shown here is derived from an EMBL/GenBank/DDBJ whole genome shotgun (WGS) entry which is preliminary data.</text>
</comment>
<dbReference type="EMBL" id="CAJNDS010000541">
    <property type="protein sequence ID" value="CAE7216742.1"/>
    <property type="molecule type" value="Genomic_DNA"/>
</dbReference>
<gene>
    <name evidence="2" type="ORF">SNAT2548_LOCUS7665</name>
</gene>
<evidence type="ECO:0000313" key="3">
    <source>
        <dbReference type="Proteomes" id="UP000604046"/>
    </source>
</evidence>
<reference evidence="2" key="1">
    <citation type="submission" date="2021-02" db="EMBL/GenBank/DDBJ databases">
        <authorList>
            <person name="Dougan E. K."/>
            <person name="Rhodes N."/>
            <person name="Thang M."/>
            <person name="Chan C."/>
        </authorList>
    </citation>
    <scope>NUCLEOTIDE SEQUENCE</scope>
</reference>
<keyword evidence="3" id="KW-1185">Reference proteome</keyword>
<evidence type="ECO:0008006" key="4">
    <source>
        <dbReference type="Google" id="ProtNLM"/>
    </source>
</evidence>
<dbReference type="PANTHER" id="PTHR33050:SF7">
    <property type="entry name" value="RIBONUCLEASE H"/>
    <property type="match status" value="1"/>
</dbReference>
<proteinExistence type="predicted"/>
<feature type="region of interest" description="Disordered" evidence="1">
    <location>
        <begin position="1630"/>
        <end position="1651"/>
    </location>
</feature>
<dbReference type="PANTHER" id="PTHR33050">
    <property type="entry name" value="REVERSE TRANSCRIPTASE DOMAIN-CONTAINING PROTEIN"/>
    <property type="match status" value="1"/>
</dbReference>
<protein>
    <recommendedName>
        <fullName evidence="4">Reverse transcriptase domain-containing protein</fullName>
    </recommendedName>
</protein>
<evidence type="ECO:0000313" key="2">
    <source>
        <dbReference type="EMBL" id="CAE7216742.1"/>
    </source>
</evidence>
<name>A0A812JY49_9DINO</name>
<organism evidence="2 3">
    <name type="scientific">Symbiodinium natans</name>
    <dbReference type="NCBI Taxonomy" id="878477"/>
    <lineage>
        <taxon>Eukaryota</taxon>
        <taxon>Sar</taxon>
        <taxon>Alveolata</taxon>
        <taxon>Dinophyceae</taxon>
        <taxon>Suessiales</taxon>
        <taxon>Symbiodiniaceae</taxon>
        <taxon>Symbiodinium</taxon>
    </lineage>
</organism>
<dbReference type="Proteomes" id="UP000604046">
    <property type="component" value="Unassembled WGS sequence"/>
</dbReference>